<dbReference type="PANTHER" id="PTHR43278">
    <property type="entry name" value="NAD(P)H-DEPENDENT FMN-CONTAINING OXIDOREDUCTASE YWQN-RELATED"/>
    <property type="match status" value="1"/>
</dbReference>
<dbReference type="SUPFAM" id="SSF52218">
    <property type="entry name" value="Flavoproteins"/>
    <property type="match status" value="1"/>
</dbReference>
<keyword evidence="5" id="KW-1185">Reference proteome</keyword>
<evidence type="ECO:0000256" key="2">
    <source>
        <dbReference type="ARBA" id="ARBA00022643"/>
    </source>
</evidence>
<protein>
    <recommendedName>
        <fullName evidence="3">NADPH-dependent FMN reductase-like domain-containing protein</fullName>
    </recommendedName>
</protein>
<feature type="domain" description="NADPH-dependent FMN reductase-like" evidence="3">
    <location>
        <begin position="6"/>
        <end position="142"/>
    </location>
</feature>
<keyword evidence="1" id="KW-0285">Flavoprotein</keyword>
<dbReference type="GO" id="GO:0016491">
    <property type="term" value="F:oxidoreductase activity"/>
    <property type="evidence" value="ECO:0007669"/>
    <property type="project" value="InterPro"/>
</dbReference>
<proteinExistence type="predicted"/>
<dbReference type="AlphaFoldDB" id="A0AAN1WGN1"/>
<evidence type="ECO:0000256" key="1">
    <source>
        <dbReference type="ARBA" id="ARBA00022630"/>
    </source>
</evidence>
<dbReference type="Gene3D" id="3.40.50.360">
    <property type="match status" value="1"/>
</dbReference>
<dbReference type="Proteomes" id="UP001320119">
    <property type="component" value="Chromosome"/>
</dbReference>
<gene>
    <name evidence="4" type="ORF">MARGE09_P1443</name>
</gene>
<keyword evidence="2" id="KW-0288">FMN</keyword>
<evidence type="ECO:0000259" key="3">
    <source>
        <dbReference type="Pfam" id="PF03358"/>
    </source>
</evidence>
<reference evidence="4 5" key="1">
    <citation type="journal article" date="2022" name="IScience">
        <title>An ultrasensitive nanofiber-based assay for enzymatic hydrolysis and deep-sea microbial degradation of cellulose.</title>
        <authorList>
            <person name="Tsudome M."/>
            <person name="Tachioka M."/>
            <person name="Miyazaki M."/>
            <person name="Uchimura K."/>
            <person name="Tsuda M."/>
            <person name="Takaki Y."/>
            <person name="Deguchi S."/>
        </authorList>
    </citation>
    <scope>NUCLEOTIDE SEQUENCE [LARGE SCALE GENOMIC DNA]</scope>
    <source>
        <strain evidence="4 5">GE09</strain>
    </source>
</reference>
<evidence type="ECO:0000313" key="5">
    <source>
        <dbReference type="Proteomes" id="UP001320119"/>
    </source>
</evidence>
<accession>A0AAN1WGN1</accession>
<sequence>MSNSIMIFGSSRRDGNTRKFSDWISEELECEIVDLAELNISPYDYDHKNRSDDFLELIDKILQFQNIIISSPVYWYSVSAQMKVFIDRFSDLLDIDELKGVGRILRGKNVYSVCTSISNKVAPSFEEMLRNTFEYLGMNYKGCVHANCEQGYIASNYKNDIEHFVKLVKSCEQG</sequence>
<dbReference type="EMBL" id="AP023086">
    <property type="protein sequence ID" value="BCD97242.1"/>
    <property type="molecule type" value="Genomic_DNA"/>
</dbReference>
<dbReference type="Pfam" id="PF03358">
    <property type="entry name" value="FMN_red"/>
    <property type="match status" value="1"/>
</dbReference>
<dbReference type="InterPro" id="IPR005025">
    <property type="entry name" value="FMN_Rdtase-like_dom"/>
</dbReference>
<organism evidence="4 5">
    <name type="scientific">Marinagarivorans cellulosilyticus</name>
    <dbReference type="NCBI Taxonomy" id="2721545"/>
    <lineage>
        <taxon>Bacteria</taxon>
        <taxon>Pseudomonadati</taxon>
        <taxon>Pseudomonadota</taxon>
        <taxon>Gammaproteobacteria</taxon>
        <taxon>Cellvibrionales</taxon>
        <taxon>Cellvibrionaceae</taxon>
        <taxon>Marinagarivorans</taxon>
    </lineage>
</organism>
<dbReference type="KEGG" id="marq:MARGE09_P1443"/>
<dbReference type="RefSeq" id="WP_236986716.1">
    <property type="nucleotide sequence ID" value="NZ_AP023086.1"/>
</dbReference>
<dbReference type="InterPro" id="IPR051796">
    <property type="entry name" value="ISF_SsuE-like"/>
</dbReference>
<name>A0AAN1WGN1_9GAMM</name>
<dbReference type="PANTHER" id="PTHR43278:SF4">
    <property type="entry name" value="NAD(P)H-DEPENDENT FMN-CONTAINING OXIDOREDUCTASE YWQN-RELATED"/>
    <property type="match status" value="1"/>
</dbReference>
<evidence type="ECO:0000313" key="4">
    <source>
        <dbReference type="EMBL" id="BCD97242.1"/>
    </source>
</evidence>
<dbReference type="InterPro" id="IPR029039">
    <property type="entry name" value="Flavoprotein-like_sf"/>
</dbReference>